<keyword evidence="6 14" id="KW-0812">Transmembrane</keyword>
<dbReference type="PRINTS" id="PR00344">
    <property type="entry name" value="BCTRLSENSOR"/>
</dbReference>
<protein>
    <recommendedName>
        <fullName evidence="3">histidine kinase</fullName>
        <ecNumber evidence="3">2.7.13.3</ecNumber>
    </recommendedName>
</protein>
<dbReference type="PROSITE" id="PS50110">
    <property type="entry name" value="RESPONSE_REGULATORY"/>
    <property type="match status" value="2"/>
</dbReference>
<dbReference type="InterPro" id="IPR036641">
    <property type="entry name" value="HPT_dom_sf"/>
</dbReference>
<dbReference type="Pfam" id="PF02518">
    <property type="entry name" value="HATPase_c"/>
    <property type="match status" value="1"/>
</dbReference>
<dbReference type="EMBL" id="JACXST010000001">
    <property type="protein sequence ID" value="MBD9360582.1"/>
    <property type="molecule type" value="Genomic_DNA"/>
</dbReference>
<dbReference type="SMART" id="SM00091">
    <property type="entry name" value="PAS"/>
    <property type="match status" value="3"/>
</dbReference>
<evidence type="ECO:0000256" key="2">
    <source>
        <dbReference type="ARBA" id="ARBA00004141"/>
    </source>
</evidence>
<feature type="domain" description="Response regulatory" evidence="16">
    <location>
        <begin position="772"/>
        <end position="894"/>
    </location>
</feature>
<feature type="modified residue" description="4-aspartylphosphate" evidence="13">
    <location>
        <position position="967"/>
    </location>
</feature>
<dbReference type="Pfam" id="PF13426">
    <property type="entry name" value="PAS_9"/>
    <property type="match status" value="1"/>
</dbReference>
<dbReference type="InterPro" id="IPR036890">
    <property type="entry name" value="HATPase_C_sf"/>
</dbReference>
<dbReference type="Pfam" id="PF08447">
    <property type="entry name" value="PAS_3"/>
    <property type="match status" value="1"/>
</dbReference>
<keyword evidence="20" id="KW-1185">Reference proteome</keyword>
<dbReference type="InterPro" id="IPR000014">
    <property type="entry name" value="PAS"/>
</dbReference>
<dbReference type="InterPro" id="IPR001610">
    <property type="entry name" value="PAC"/>
</dbReference>
<dbReference type="SMART" id="SM00086">
    <property type="entry name" value="PAC"/>
    <property type="match status" value="2"/>
</dbReference>
<dbReference type="InterPro" id="IPR025201">
    <property type="entry name" value="KdpD_TM"/>
</dbReference>
<dbReference type="PROSITE" id="PS50113">
    <property type="entry name" value="PAC"/>
    <property type="match status" value="2"/>
</dbReference>
<dbReference type="InterPro" id="IPR004358">
    <property type="entry name" value="Sig_transdc_His_kin-like_C"/>
</dbReference>
<feature type="domain" description="PAS" evidence="17">
    <location>
        <begin position="265"/>
        <end position="335"/>
    </location>
</feature>
<dbReference type="InterPro" id="IPR003661">
    <property type="entry name" value="HisK_dim/P_dom"/>
</dbReference>
<dbReference type="Gene3D" id="1.20.120.620">
    <property type="entry name" value="Backbone structure of the membrane domain of e. Coli histidine kinase receptor kdpd"/>
    <property type="match status" value="1"/>
</dbReference>
<dbReference type="Gene3D" id="1.10.287.130">
    <property type="match status" value="1"/>
</dbReference>
<evidence type="ECO:0000259" key="15">
    <source>
        <dbReference type="PROSITE" id="PS50109"/>
    </source>
</evidence>
<feature type="transmembrane region" description="Helical" evidence="14">
    <location>
        <begin position="12"/>
        <end position="30"/>
    </location>
</feature>
<dbReference type="CDD" id="cd00130">
    <property type="entry name" value="PAS"/>
    <property type="match status" value="1"/>
</dbReference>
<keyword evidence="11" id="KW-0902">Two-component regulatory system</keyword>
<dbReference type="InterPro" id="IPR036097">
    <property type="entry name" value="HisK_dim/P_sf"/>
</dbReference>
<dbReference type="SMART" id="SM00448">
    <property type="entry name" value="REC"/>
    <property type="match status" value="2"/>
</dbReference>
<dbReference type="Gene3D" id="1.20.120.160">
    <property type="entry name" value="HPT domain"/>
    <property type="match status" value="1"/>
</dbReference>
<feature type="domain" description="Histidine kinase" evidence="15">
    <location>
        <begin position="536"/>
        <end position="757"/>
    </location>
</feature>
<dbReference type="SMART" id="SM00387">
    <property type="entry name" value="HATPase_c"/>
    <property type="match status" value="1"/>
</dbReference>
<reference evidence="19 20" key="1">
    <citation type="submission" date="2020-09" db="EMBL/GenBank/DDBJ databases">
        <title>Methylomonas albis sp. nov. and Methylomonas fluvii sp. nov.: Two cold-adapted methanotrophs from the River Elbe and an amended description of Methylovulum psychrotolerans strain Eb1.</title>
        <authorList>
            <person name="Bussmann I.K."/>
            <person name="Klings K.-W."/>
            <person name="Warnstedt J."/>
            <person name="Hoppert M."/>
            <person name="Saborowski A."/>
            <person name="Horn F."/>
            <person name="Liebner S."/>
        </authorList>
    </citation>
    <scope>NUCLEOTIDE SEQUENCE [LARGE SCALE GENOMIC DNA]</scope>
    <source>
        <strain evidence="19 20">EbB</strain>
    </source>
</reference>
<dbReference type="InterPro" id="IPR001789">
    <property type="entry name" value="Sig_transdc_resp-reg_receiver"/>
</dbReference>
<dbReference type="InterPro" id="IPR005467">
    <property type="entry name" value="His_kinase_dom"/>
</dbReference>
<evidence type="ECO:0000256" key="5">
    <source>
        <dbReference type="ARBA" id="ARBA00022679"/>
    </source>
</evidence>
<evidence type="ECO:0000256" key="10">
    <source>
        <dbReference type="ARBA" id="ARBA00022989"/>
    </source>
</evidence>
<keyword evidence="10 14" id="KW-1133">Transmembrane helix</keyword>
<evidence type="ECO:0000256" key="6">
    <source>
        <dbReference type="ARBA" id="ARBA00022692"/>
    </source>
</evidence>
<dbReference type="InterPro" id="IPR038318">
    <property type="entry name" value="KdpD_sf"/>
</dbReference>
<dbReference type="Pfam" id="PF00072">
    <property type="entry name" value="Response_reg"/>
    <property type="match status" value="2"/>
</dbReference>
<feature type="domain" description="Response regulatory" evidence="16">
    <location>
        <begin position="916"/>
        <end position="1034"/>
    </location>
</feature>
<evidence type="ECO:0000259" key="17">
    <source>
        <dbReference type="PROSITE" id="PS50112"/>
    </source>
</evidence>
<dbReference type="Gene3D" id="2.10.70.100">
    <property type="match status" value="1"/>
</dbReference>
<comment type="caution">
    <text evidence="19">The sequence shown here is derived from an EMBL/GenBank/DDBJ whole genome shotgun (WGS) entry which is preliminary data.</text>
</comment>
<evidence type="ECO:0000313" key="20">
    <source>
        <dbReference type="Proteomes" id="UP000641152"/>
    </source>
</evidence>
<keyword evidence="4 13" id="KW-0597">Phosphoprotein</keyword>
<dbReference type="SUPFAM" id="SSF52172">
    <property type="entry name" value="CheY-like"/>
    <property type="match status" value="2"/>
</dbReference>
<evidence type="ECO:0000256" key="1">
    <source>
        <dbReference type="ARBA" id="ARBA00000085"/>
    </source>
</evidence>
<accession>A0ABR9DBU3</accession>
<evidence type="ECO:0000256" key="14">
    <source>
        <dbReference type="SAM" id="Phobius"/>
    </source>
</evidence>
<dbReference type="NCBIfam" id="TIGR00229">
    <property type="entry name" value="sensory_box"/>
    <property type="match status" value="2"/>
</dbReference>
<dbReference type="Gene3D" id="3.30.565.10">
    <property type="entry name" value="Histidine kinase-like ATPase, C-terminal domain"/>
    <property type="match status" value="1"/>
</dbReference>
<dbReference type="Pfam" id="PF00512">
    <property type="entry name" value="HisKA"/>
    <property type="match status" value="1"/>
</dbReference>
<dbReference type="Gene3D" id="3.30.450.20">
    <property type="entry name" value="PAS domain"/>
    <property type="match status" value="3"/>
</dbReference>
<comment type="catalytic activity">
    <reaction evidence="1">
        <text>ATP + protein L-histidine = ADP + protein N-phospho-L-histidine.</text>
        <dbReference type="EC" id="2.7.13.3"/>
    </reaction>
</comment>
<keyword evidence="12 14" id="KW-0472">Membrane</keyword>
<feature type="modified residue" description="4-aspartylphosphate" evidence="13">
    <location>
        <position position="826"/>
    </location>
</feature>
<dbReference type="InterPro" id="IPR013655">
    <property type="entry name" value="PAS_fold_3"/>
</dbReference>
<dbReference type="CDD" id="cd17546">
    <property type="entry name" value="REC_hyHK_CKI1_RcsC-like"/>
    <property type="match status" value="2"/>
</dbReference>
<feature type="domain" description="PAC" evidence="18">
    <location>
        <begin position="338"/>
        <end position="390"/>
    </location>
</feature>
<evidence type="ECO:0000256" key="4">
    <source>
        <dbReference type="ARBA" id="ARBA00022553"/>
    </source>
</evidence>
<dbReference type="SUPFAM" id="SSF47384">
    <property type="entry name" value="Homodimeric domain of signal transducing histidine kinase"/>
    <property type="match status" value="1"/>
</dbReference>
<dbReference type="SUPFAM" id="SSF47226">
    <property type="entry name" value="Histidine-containing phosphotransfer domain, HPT domain"/>
    <property type="match status" value="1"/>
</dbReference>
<dbReference type="PROSITE" id="PS50112">
    <property type="entry name" value="PAS"/>
    <property type="match status" value="1"/>
</dbReference>
<dbReference type="PANTHER" id="PTHR45339:SF5">
    <property type="entry name" value="HISTIDINE KINASE"/>
    <property type="match status" value="1"/>
</dbReference>
<dbReference type="SMART" id="SM00388">
    <property type="entry name" value="HisKA"/>
    <property type="match status" value="1"/>
</dbReference>
<evidence type="ECO:0000256" key="9">
    <source>
        <dbReference type="ARBA" id="ARBA00022840"/>
    </source>
</evidence>
<dbReference type="InterPro" id="IPR003594">
    <property type="entry name" value="HATPase_dom"/>
</dbReference>
<proteinExistence type="predicted"/>
<keyword evidence="7" id="KW-0547">Nucleotide-binding</keyword>
<keyword evidence="8" id="KW-0418">Kinase</keyword>
<name>A0ABR9DBU3_9GAMM</name>
<gene>
    <name evidence="19" type="ORF">EBB_08545</name>
</gene>
<evidence type="ECO:0000259" key="16">
    <source>
        <dbReference type="PROSITE" id="PS50110"/>
    </source>
</evidence>
<evidence type="ECO:0000256" key="11">
    <source>
        <dbReference type="ARBA" id="ARBA00023012"/>
    </source>
</evidence>
<dbReference type="PANTHER" id="PTHR45339">
    <property type="entry name" value="HYBRID SIGNAL TRANSDUCTION HISTIDINE KINASE J"/>
    <property type="match status" value="1"/>
</dbReference>
<evidence type="ECO:0000313" key="19">
    <source>
        <dbReference type="EMBL" id="MBD9360582.1"/>
    </source>
</evidence>
<evidence type="ECO:0000256" key="8">
    <source>
        <dbReference type="ARBA" id="ARBA00022777"/>
    </source>
</evidence>
<sequence>MPPFVQHRTLRILLSMAIPICGAVFQYHLWDILKPTIWIFLYPSVFLSAAVGGLVGGALATLVALALADFLFIAPSFTFYIAETRSIYSMCIFFSMGMLFSIVFEQLHRSLQEVRRLSKFEVNSYSQRLNQALSVADAGIWEWHVPSGEVFWSESLWRLYGLKQNSCQASYDNWLSTIAVEDRAATHDAMYQALMQKADVLLEWRVQSKLDGHTHYLLSRGQPLQDERGELLLYRGVVIDITDRKQTEHALQQLTQELEDKVEARTKEFFDLYNQAPCGYHSLAMDGTILRVNQTELTLLGYAKEEFVGHHIKEFLAPDCIDRFEQFFTEFIHSGSLRDLQMDFICKDGSIRPFLVSATLICDAEGNGLYSSSTLVDDRERKAREQKLQDLNKFLNEVLEVLPFGVVVYDESYKAVFRNSLFGKLLSYPSELCKKEPLYFADAIRFNFDRGDYPNRTFDDVLNRFIDMMAARETVCFERQQANGIYLEICGQPISNGWTLLTYTDITPHRLAEQSLETARGAAEAATRAKSAFLANMSHEIRTPMNAILGLAYLLEKSELPGDANHLVSKIRMAGRSLLGIINDILDFSKIESDKLEIEHAPFRLGDVLDNLSTIMSTNAGEKELELIIAQPPSKIKQLYGDALRLEQVLINLTSNAIKFTEQGHVELAIAVIAEDDQQITLRFAVRDTGIGIPADIQQDIFSPFSQADSSTSRRFGGTGLGLSICRRLIAAMGGELQVTSIPGSGSEFWFNLTFERGQDVWLAAPDMANLPVLVAHGNPIAREVLADIVAGLGWNATVVGSGSAALKHIQSRLLAREPNQVLLLDYKTPGMDGFTVANKIRNELKDHHDPIIIMVTAHASNALQTHTDMRHVDALLTKPVTASALYNTVARALRVRQGGEPLRPKHVQQRLAALRILVVDDSDINREVAQRILEGEGAHVELAHHGRQALEWLEAHQNSIDIVLMDVQMPIMNGYEATQRIRRIPALADLPVVALTAGAFMEQQELAQAAGMTSFIAKPFDVDAAIALIIKLTGGTHQFAPADKPHLAIQPNTSDLQLPSLDVERGLKLFADASTYRQYLRKFARDYADSVKIIKSADTDEALAFLHKLKGVAATLALLELGKQAAEVEQQLVRGAEMTGPLRILKSALDKTLDSIAEYAPDNHVVDNTQAKTIDRQQLKALLAQMLTILANDDMVEFRPLLLELDKTVGPTSLEPLNRAIENYDFRTAEAEVRTLAAEHSITL</sequence>
<dbReference type="InterPro" id="IPR000700">
    <property type="entry name" value="PAS-assoc_C"/>
</dbReference>
<dbReference type="CDD" id="cd00082">
    <property type="entry name" value="HisKA"/>
    <property type="match status" value="1"/>
</dbReference>
<feature type="domain" description="PAC" evidence="18">
    <location>
        <begin position="200"/>
        <end position="253"/>
    </location>
</feature>
<dbReference type="Pfam" id="PF12860">
    <property type="entry name" value="PAS_7"/>
    <property type="match status" value="1"/>
</dbReference>
<dbReference type="InterPro" id="IPR035965">
    <property type="entry name" value="PAS-like_dom_sf"/>
</dbReference>
<evidence type="ECO:0000256" key="7">
    <source>
        <dbReference type="ARBA" id="ARBA00022741"/>
    </source>
</evidence>
<dbReference type="PROSITE" id="PS50109">
    <property type="entry name" value="HIS_KIN"/>
    <property type="match status" value="1"/>
</dbReference>
<dbReference type="RefSeq" id="WP_192393311.1">
    <property type="nucleotide sequence ID" value="NZ_CAJHIU010000001.1"/>
</dbReference>
<dbReference type="EC" id="2.7.13.3" evidence="3"/>
<dbReference type="Pfam" id="PF13493">
    <property type="entry name" value="DUF4118"/>
    <property type="match status" value="1"/>
</dbReference>
<dbReference type="Proteomes" id="UP000641152">
    <property type="component" value="Unassembled WGS sequence"/>
</dbReference>
<dbReference type="CDD" id="cd16922">
    <property type="entry name" value="HATPase_EvgS-ArcB-TorS-like"/>
    <property type="match status" value="1"/>
</dbReference>
<dbReference type="Gene3D" id="3.40.50.2300">
    <property type="match status" value="2"/>
</dbReference>
<dbReference type="SUPFAM" id="SSF55874">
    <property type="entry name" value="ATPase domain of HSP90 chaperone/DNA topoisomerase II/histidine kinase"/>
    <property type="match status" value="1"/>
</dbReference>
<feature type="transmembrane region" description="Helical" evidence="14">
    <location>
        <begin position="87"/>
        <end position="107"/>
    </location>
</feature>
<keyword evidence="5" id="KW-0808">Transferase</keyword>
<evidence type="ECO:0000256" key="12">
    <source>
        <dbReference type="ARBA" id="ARBA00023136"/>
    </source>
</evidence>
<evidence type="ECO:0000256" key="13">
    <source>
        <dbReference type="PROSITE-ProRule" id="PRU00169"/>
    </source>
</evidence>
<dbReference type="InterPro" id="IPR008207">
    <property type="entry name" value="Sig_transdc_His_kin_Hpt_dom"/>
</dbReference>
<comment type="subcellular location">
    <subcellularLocation>
        <location evidence="2">Membrane</location>
        <topology evidence="2">Multi-pass membrane protein</topology>
    </subcellularLocation>
</comment>
<keyword evidence="9" id="KW-0067">ATP-binding</keyword>
<dbReference type="InterPro" id="IPR011006">
    <property type="entry name" value="CheY-like_superfamily"/>
</dbReference>
<organism evidence="19 20">
    <name type="scientific">Methylomonas fluvii</name>
    <dbReference type="NCBI Taxonomy" id="1854564"/>
    <lineage>
        <taxon>Bacteria</taxon>
        <taxon>Pseudomonadati</taxon>
        <taxon>Pseudomonadota</taxon>
        <taxon>Gammaproteobacteria</taxon>
        <taxon>Methylococcales</taxon>
        <taxon>Methylococcaceae</taxon>
        <taxon>Methylomonas</taxon>
    </lineage>
</organism>
<evidence type="ECO:0000259" key="18">
    <source>
        <dbReference type="PROSITE" id="PS50113"/>
    </source>
</evidence>
<evidence type="ECO:0000256" key="3">
    <source>
        <dbReference type="ARBA" id="ARBA00012438"/>
    </source>
</evidence>
<dbReference type="Pfam" id="PF01627">
    <property type="entry name" value="Hpt"/>
    <property type="match status" value="1"/>
</dbReference>
<dbReference type="SUPFAM" id="SSF55785">
    <property type="entry name" value="PYP-like sensor domain (PAS domain)"/>
    <property type="match status" value="3"/>
</dbReference>